<dbReference type="EMBL" id="ML119128">
    <property type="protein sequence ID" value="RPB12433.1"/>
    <property type="molecule type" value="Genomic_DNA"/>
</dbReference>
<name>A0A3N4KP94_9PEZI</name>
<reference evidence="5 6" key="1">
    <citation type="journal article" date="2018" name="Nat. Ecol. Evol.">
        <title>Pezizomycetes genomes reveal the molecular basis of ectomycorrhizal truffle lifestyle.</title>
        <authorList>
            <person name="Murat C."/>
            <person name="Payen T."/>
            <person name="Noel B."/>
            <person name="Kuo A."/>
            <person name="Morin E."/>
            <person name="Chen J."/>
            <person name="Kohler A."/>
            <person name="Krizsan K."/>
            <person name="Balestrini R."/>
            <person name="Da Silva C."/>
            <person name="Montanini B."/>
            <person name="Hainaut M."/>
            <person name="Levati E."/>
            <person name="Barry K.W."/>
            <person name="Belfiori B."/>
            <person name="Cichocki N."/>
            <person name="Clum A."/>
            <person name="Dockter R.B."/>
            <person name="Fauchery L."/>
            <person name="Guy J."/>
            <person name="Iotti M."/>
            <person name="Le Tacon F."/>
            <person name="Lindquist E.A."/>
            <person name="Lipzen A."/>
            <person name="Malagnac F."/>
            <person name="Mello A."/>
            <person name="Molinier V."/>
            <person name="Miyauchi S."/>
            <person name="Poulain J."/>
            <person name="Riccioni C."/>
            <person name="Rubini A."/>
            <person name="Sitrit Y."/>
            <person name="Splivallo R."/>
            <person name="Traeger S."/>
            <person name="Wang M."/>
            <person name="Zifcakova L."/>
            <person name="Wipf D."/>
            <person name="Zambonelli A."/>
            <person name="Paolocci F."/>
            <person name="Nowrousian M."/>
            <person name="Ottonello S."/>
            <person name="Baldrian P."/>
            <person name="Spatafora J.W."/>
            <person name="Henrissat B."/>
            <person name="Nagy L.G."/>
            <person name="Aury J.M."/>
            <person name="Wincker P."/>
            <person name="Grigoriev I.V."/>
            <person name="Bonfante P."/>
            <person name="Martin F.M."/>
        </authorList>
    </citation>
    <scope>NUCLEOTIDE SEQUENCE [LARGE SCALE GENOMIC DNA]</scope>
    <source>
        <strain evidence="5 6">CCBAS932</strain>
    </source>
</reference>
<feature type="domain" description="Gamma-glutamylcyclotransferase AIG2-like" evidence="4">
    <location>
        <begin position="10"/>
        <end position="119"/>
    </location>
</feature>
<proteinExistence type="inferred from homology"/>
<comment type="similarity">
    <text evidence="1">Belongs to the gamma-glutamylcyclotransferase family.</text>
</comment>
<dbReference type="AlphaFoldDB" id="A0A3N4KP94"/>
<dbReference type="SUPFAM" id="SSF110857">
    <property type="entry name" value="Gamma-glutamyl cyclotransferase-like"/>
    <property type="match status" value="1"/>
</dbReference>
<dbReference type="InterPro" id="IPR009288">
    <property type="entry name" value="AIG2-like_dom"/>
</dbReference>
<keyword evidence="6" id="KW-1185">Reference proteome</keyword>
<dbReference type="InterPro" id="IPR036568">
    <property type="entry name" value="GGCT-like_sf"/>
</dbReference>
<evidence type="ECO:0000259" key="4">
    <source>
        <dbReference type="Pfam" id="PF06094"/>
    </source>
</evidence>
<dbReference type="InterPro" id="IPR013024">
    <property type="entry name" value="GGCT-like"/>
</dbReference>
<dbReference type="GO" id="GO:0016740">
    <property type="term" value="F:transferase activity"/>
    <property type="evidence" value="ECO:0007669"/>
    <property type="project" value="UniProtKB-KW"/>
</dbReference>
<dbReference type="Pfam" id="PF06094">
    <property type="entry name" value="GGACT"/>
    <property type="match status" value="1"/>
</dbReference>
<dbReference type="PANTHER" id="PTHR31544:SF2">
    <property type="entry name" value="AIG2-LIKE PROTEIN D"/>
    <property type="match status" value="1"/>
</dbReference>
<dbReference type="Proteomes" id="UP000277580">
    <property type="component" value="Unassembled WGS sequence"/>
</dbReference>
<keyword evidence="2" id="KW-0808">Transferase</keyword>
<sequence>MAVPILFRVVYGTTSPEAWQVASLRVRPAILHSYCRYKVRFVDYPAIIPENGKEVQGTYVEGLTEGDIFRLDRFEGGDYSRKRVQVNVLESNGEEGENVETETYVWTVGEERLEMEEWDFCKFVETKLARWADSTVEYTGMWTFLGYF</sequence>
<dbReference type="CDD" id="cd06661">
    <property type="entry name" value="GGCT_like"/>
    <property type="match status" value="1"/>
</dbReference>
<protein>
    <recommendedName>
        <fullName evidence="3">Putative gamma-glutamylcyclotransferase</fullName>
    </recommendedName>
</protein>
<evidence type="ECO:0000256" key="3">
    <source>
        <dbReference type="ARBA" id="ARBA00030602"/>
    </source>
</evidence>
<evidence type="ECO:0000313" key="5">
    <source>
        <dbReference type="EMBL" id="RPB12433.1"/>
    </source>
</evidence>
<evidence type="ECO:0000256" key="2">
    <source>
        <dbReference type="ARBA" id="ARBA00022679"/>
    </source>
</evidence>
<dbReference type="OrthoDB" id="1044435at2759"/>
<dbReference type="PANTHER" id="PTHR31544">
    <property type="entry name" value="AIG2-LIKE PROTEIN D"/>
    <property type="match status" value="1"/>
</dbReference>
<dbReference type="InterPro" id="IPR045038">
    <property type="entry name" value="AIG2-like"/>
</dbReference>
<accession>A0A3N4KP94</accession>
<evidence type="ECO:0000256" key="1">
    <source>
        <dbReference type="ARBA" id="ARBA00008861"/>
    </source>
</evidence>
<evidence type="ECO:0000313" key="6">
    <source>
        <dbReference type="Proteomes" id="UP000277580"/>
    </source>
</evidence>
<gene>
    <name evidence="5" type="ORF">P167DRAFT_487677</name>
</gene>
<dbReference type="Gene3D" id="3.10.490.10">
    <property type="entry name" value="Gamma-glutamyl cyclotransferase-like"/>
    <property type="match status" value="1"/>
</dbReference>
<organism evidence="5 6">
    <name type="scientific">Morchella conica CCBAS932</name>
    <dbReference type="NCBI Taxonomy" id="1392247"/>
    <lineage>
        <taxon>Eukaryota</taxon>
        <taxon>Fungi</taxon>
        <taxon>Dikarya</taxon>
        <taxon>Ascomycota</taxon>
        <taxon>Pezizomycotina</taxon>
        <taxon>Pezizomycetes</taxon>
        <taxon>Pezizales</taxon>
        <taxon>Morchellaceae</taxon>
        <taxon>Morchella</taxon>
    </lineage>
</organism>
<dbReference type="InParanoid" id="A0A3N4KP94"/>